<proteinExistence type="predicted"/>
<reference evidence="1" key="1">
    <citation type="submission" date="2015-02" db="EMBL/GenBank/DDBJ databases">
        <title>Genome Assembly of Bacillaceae bacterium MTCC 8252.</title>
        <authorList>
            <person name="Verma A."/>
            <person name="Khatri I."/>
            <person name="Mual P."/>
            <person name="Subramanian S."/>
            <person name="Krishnamurthi S."/>
        </authorList>
    </citation>
    <scope>NUCLEOTIDE SEQUENCE [LARGE SCALE GENOMIC DNA]</scope>
    <source>
        <strain evidence="1">MTCC 8252</strain>
    </source>
</reference>
<dbReference type="AlphaFoldDB" id="A0A0F5HRU2"/>
<dbReference type="STRING" id="1221996.QY95_03403"/>
<evidence type="ECO:0000313" key="1">
    <source>
        <dbReference type="EMBL" id="KKB35550.1"/>
    </source>
</evidence>
<dbReference type="EMBL" id="JWIR02000071">
    <property type="protein sequence ID" value="KKB35550.1"/>
    <property type="molecule type" value="Genomic_DNA"/>
</dbReference>
<keyword evidence="2" id="KW-1185">Reference proteome</keyword>
<comment type="caution">
    <text evidence="1">The sequence shown here is derived from an EMBL/GenBank/DDBJ whole genome shotgun (WGS) entry which is preliminary data.</text>
</comment>
<organism evidence="1 2">
    <name type="scientific">Bacillus thermotolerans</name>
    <name type="common">Quasibacillus thermotolerans</name>
    <dbReference type="NCBI Taxonomy" id="1221996"/>
    <lineage>
        <taxon>Bacteria</taxon>
        <taxon>Bacillati</taxon>
        <taxon>Bacillota</taxon>
        <taxon>Bacilli</taxon>
        <taxon>Bacillales</taxon>
        <taxon>Bacillaceae</taxon>
        <taxon>Bacillus</taxon>
    </lineage>
</organism>
<evidence type="ECO:0000313" key="2">
    <source>
        <dbReference type="Proteomes" id="UP000031563"/>
    </source>
</evidence>
<accession>A0A0F5HRC0</accession>
<protein>
    <submittedName>
        <fullName evidence="1">Uncharacterized protein</fullName>
    </submittedName>
</protein>
<gene>
    <name evidence="1" type="ORF">QY95_03403</name>
</gene>
<dbReference type="Proteomes" id="UP000031563">
    <property type="component" value="Unassembled WGS sequence"/>
</dbReference>
<name>A0A0F5HRU2_BACTR</name>
<sequence>MKEPPPSSKLKDRLFQFLITGEETSALRKENYGVLRASQEKLHLPLVGDGAAVTAERLNKNPDAEPQKAQTHCGLGS</sequence>
<accession>A0A0F5HRU2</accession>